<feature type="transmembrane region" description="Helical" evidence="2">
    <location>
        <begin position="48"/>
        <end position="66"/>
    </location>
</feature>
<keyword evidence="2" id="KW-0472">Membrane</keyword>
<proteinExistence type="predicted"/>
<name>A0ABU5RPU0_9CYAN</name>
<accession>A0ABU5RPU0</accession>
<reference evidence="3 4" key="1">
    <citation type="submission" date="2023-12" db="EMBL/GenBank/DDBJ databases">
        <title>Baltic Sea Cyanobacteria.</title>
        <authorList>
            <person name="Delbaje E."/>
            <person name="Fewer D.P."/>
            <person name="Shishido T.K."/>
        </authorList>
    </citation>
    <scope>NUCLEOTIDE SEQUENCE [LARGE SCALE GENOMIC DNA]</scope>
    <source>
        <strain evidence="3 4">UHCC 0139</strain>
    </source>
</reference>
<dbReference type="PANTHER" id="PTHR34351">
    <property type="entry name" value="SLR1927 PROTEIN-RELATED"/>
    <property type="match status" value="1"/>
</dbReference>
<evidence type="ECO:0000256" key="1">
    <source>
        <dbReference type="SAM" id="MobiDB-lite"/>
    </source>
</evidence>
<dbReference type="EMBL" id="JAYGHX010000001">
    <property type="protein sequence ID" value="MEA5389791.1"/>
    <property type="molecule type" value="Genomic_DNA"/>
</dbReference>
<evidence type="ECO:0000256" key="2">
    <source>
        <dbReference type="SAM" id="Phobius"/>
    </source>
</evidence>
<gene>
    <name evidence="3" type="ORF">VB738_00825</name>
</gene>
<organism evidence="3 4">
    <name type="scientific">Cyanobium gracile UHCC 0139</name>
    <dbReference type="NCBI Taxonomy" id="3110308"/>
    <lineage>
        <taxon>Bacteria</taxon>
        <taxon>Bacillati</taxon>
        <taxon>Cyanobacteriota</taxon>
        <taxon>Cyanophyceae</taxon>
        <taxon>Synechococcales</taxon>
        <taxon>Prochlorococcaceae</taxon>
        <taxon>Cyanobium</taxon>
    </lineage>
</organism>
<evidence type="ECO:0000313" key="3">
    <source>
        <dbReference type="EMBL" id="MEA5389791.1"/>
    </source>
</evidence>
<dbReference type="PANTHER" id="PTHR34351:SF1">
    <property type="entry name" value="SLR1927 PROTEIN"/>
    <property type="match status" value="1"/>
</dbReference>
<feature type="compositionally biased region" description="Basic and acidic residues" evidence="1">
    <location>
        <begin position="199"/>
        <end position="213"/>
    </location>
</feature>
<keyword evidence="4" id="KW-1185">Reference proteome</keyword>
<evidence type="ECO:0008006" key="5">
    <source>
        <dbReference type="Google" id="ProtNLM"/>
    </source>
</evidence>
<dbReference type="Proteomes" id="UP001304461">
    <property type="component" value="Unassembled WGS sequence"/>
</dbReference>
<evidence type="ECO:0000313" key="4">
    <source>
        <dbReference type="Proteomes" id="UP001304461"/>
    </source>
</evidence>
<feature type="transmembrane region" description="Helical" evidence="2">
    <location>
        <begin position="20"/>
        <end position="42"/>
    </location>
</feature>
<protein>
    <recommendedName>
        <fullName evidence="5">DUF58 domain-containing protein</fullName>
    </recommendedName>
</protein>
<feature type="region of interest" description="Disordered" evidence="1">
    <location>
        <begin position="193"/>
        <end position="214"/>
    </location>
</feature>
<comment type="caution">
    <text evidence="3">The sequence shown here is derived from an EMBL/GenBank/DDBJ whole genome shotgun (WGS) entry which is preliminary data.</text>
</comment>
<sequence length="303" mass="33320">MDFGRPQQGERVRLRMRNLYILPTRFGWLWLAGTVLLQVVGIQMQSNGTLLLSFLMLSLFLLTLHLTHFNLQGVELTCGAPAPGFAGEPVPYPIRLRCPGRSEGVRLRLGADAPGPALSLAAGEHELAVAWTPPARGWQRPGLLRIQTTAPLGLFCCWSRWHPETAQLIYPARRAGPVRLLAAGSAPLVGEPALASRQDGTDDWRDLAPHRPQDSPSRLAWKLLAQGRGEYAKRFLDRPEAAPLLAPEPGVPLEAALEHLSERIWSWHGRGLSYGLELNGQSIAPGRGMLHRDQCLTALACCR</sequence>
<keyword evidence="2" id="KW-1133">Transmembrane helix</keyword>
<dbReference type="RefSeq" id="WP_323303926.1">
    <property type="nucleotide sequence ID" value="NZ_JAYGHX010000001.1"/>
</dbReference>
<keyword evidence="2" id="KW-0812">Transmembrane</keyword>